<dbReference type="CDD" id="cd07402">
    <property type="entry name" value="MPP_GpdQ"/>
    <property type="match status" value="1"/>
</dbReference>
<keyword evidence="2 6" id="KW-0378">Hydrolase</keyword>
<comment type="caution">
    <text evidence="6">The sequence shown here is derived from an EMBL/GenBank/DDBJ whole genome shotgun (WGS) entry which is preliminary data.</text>
</comment>
<dbReference type="NCBIfam" id="NF008359">
    <property type="entry name" value="PRK11148.1"/>
    <property type="match status" value="1"/>
</dbReference>
<dbReference type="InterPro" id="IPR050884">
    <property type="entry name" value="CNP_phosphodiesterase-III"/>
</dbReference>
<dbReference type="Proteomes" id="UP001239019">
    <property type="component" value="Unassembled WGS sequence"/>
</dbReference>
<evidence type="ECO:0000313" key="6">
    <source>
        <dbReference type="EMBL" id="MDQ2069567.1"/>
    </source>
</evidence>
<evidence type="ECO:0000256" key="4">
    <source>
        <dbReference type="ARBA" id="ARBA00025742"/>
    </source>
</evidence>
<evidence type="ECO:0000259" key="5">
    <source>
        <dbReference type="Pfam" id="PF00149"/>
    </source>
</evidence>
<dbReference type="EC" id="3.1.4.53" evidence="6"/>
<feature type="domain" description="Calcineurin-like phosphoesterase" evidence="5">
    <location>
        <begin position="3"/>
        <end position="193"/>
    </location>
</feature>
<proteinExistence type="inferred from homology"/>
<dbReference type="EMBL" id="JAVDDT010000003">
    <property type="protein sequence ID" value="MDQ2069567.1"/>
    <property type="molecule type" value="Genomic_DNA"/>
</dbReference>
<dbReference type="Pfam" id="PF00149">
    <property type="entry name" value="Metallophos"/>
    <property type="match status" value="1"/>
</dbReference>
<keyword evidence="3" id="KW-0408">Iron</keyword>
<dbReference type="PANTHER" id="PTHR42988">
    <property type="entry name" value="PHOSPHOHYDROLASE"/>
    <property type="match status" value="1"/>
</dbReference>
<organism evidence="6 7">
    <name type="scientific">Natronospira bacteriovora</name>
    <dbReference type="NCBI Taxonomy" id="3069753"/>
    <lineage>
        <taxon>Bacteria</taxon>
        <taxon>Pseudomonadati</taxon>
        <taxon>Pseudomonadota</taxon>
        <taxon>Gammaproteobacteria</taxon>
        <taxon>Natronospirales</taxon>
        <taxon>Natronospiraceae</taxon>
        <taxon>Natronospira</taxon>
    </lineage>
</organism>
<evidence type="ECO:0000313" key="7">
    <source>
        <dbReference type="Proteomes" id="UP001239019"/>
    </source>
</evidence>
<dbReference type="InterPro" id="IPR004843">
    <property type="entry name" value="Calcineurin-like_PHP"/>
</dbReference>
<sequence>MNKVLQITDTHLFASDEGELRGTRTSETLEWVLEHVRHEHPDTRCILATGDLVQQETAEAYERFVHYFGRFDIPVLCLPGNHDDPALMRQVLSRPPFHLETRFALGAWDLIQLDSHIPGSPAGEVGQAQLEELDGLLQAQPERPTLVAVHHQPVPVGTPWLDGVGLRDGDALLACLERHPQVKTLIWGHVHQPSEQRHGHIQLLGTPSTCAQFLPGSEDFAIDPEAPPAYRVLWLGEDGRFENELVQLHDAVSHS</sequence>
<gene>
    <name evidence="6" type="primary">cpdA</name>
    <name evidence="6" type="ORF">RBH19_06760</name>
</gene>
<dbReference type="SUPFAM" id="SSF56300">
    <property type="entry name" value="Metallo-dependent phosphatases"/>
    <property type="match status" value="1"/>
</dbReference>
<dbReference type="InterPro" id="IPR029052">
    <property type="entry name" value="Metallo-depent_PP-like"/>
</dbReference>
<dbReference type="InterPro" id="IPR026575">
    <property type="entry name" value="GpdQ/CpdA-like"/>
</dbReference>
<dbReference type="PANTHER" id="PTHR42988:SF2">
    <property type="entry name" value="CYCLIC NUCLEOTIDE PHOSPHODIESTERASE CBUA0032-RELATED"/>
    <property type="match status" value="1"/>
</dbReference>
<evidence type="ECO:0000256" key="1">
    <source>
        <dbReference type="ARBA" id="ARBA00022723"/>
    </source>
</evidence>
<dbReference type="Gene3D" id="3.60.21.10">
    <property type="match status" value="1"/>
</dbReference>
<evidence type="ECO:0000256" key="2">
    <source>
        <dbReference type="ARBA" id="ARBA00022801"/>
    </source>
</evidence>
<reference evidence="6 7" key="1">
    <citation type="submission" date="2023-08" db="EMBL/GenBank/DDBJ databases">
        <title>Whole-genome sequencing of halo(alkali)philic microorganisms from hypersaline lakes.</title>
        <authorList>
            <person name="Sorokin D.Y."/>
            <person name="Abbas B."/>
            <person name="Merkel A.Y."/>
        </authorList>
    </citation>
    <scope>NUCLEOTIDE SEQUENCE [LARGE SCALE GENOMIC DNA]</scope>
    <source>
        <strain evidence="6 7">AB-CW4</strain>
    </source>
</reference>
<protein>
    <submittedName>
        <fullName evidence="6">3',5'-cyclic-AMP phosphodiesterase</fullName>
        <ecNumber evidence="6">3.1.4.53</ecNumber>
    </submittedName>
</protein>
<keyword evidence="7" id="KW-1185">Reference proteome</keyword>
<name>A0ABU0W6B4_9GAMM</name>
<keyword evidence="1" id="KW-0479">Metal-binding</keyword>
<dbReference type="GO" id="GO:0004115">
    <property type="term" value="F:3',5'-cyclic-AMP phosphodiesterase activity"/>
    <property type="evidence" value="ECO:0007669"/>
    <property type="project" value="UniProtKB-EC"/>
</dbReference>
<comment type="similarity">
    <text evidence="4">Belongs to the cyclic nucleotide phosphodiesterase class-III family.</text>
</comment>
<dbReference type="RefSeq" id="WP_306728065.1">
    <property type="nucleotide sequence ID" value="NZ_JAVDDT010000003.1"/>
</dbReference>
<evidence type="ECO:0000256" key="3">
    <source>
        <dbReference type="ARBA" id="ARBA00023004"/>
    </source>
</evidence>
<accession>A0ABU0W6B4</accession>